<feature type="domain" description="Transposase IS4-like" evidence="1">
    <location>
        <begin position="8"/>
        <end position="109"/>
    </location>
</feature>
<sequence>MVDRINQFKKSIQIIDGTLKSYNSDDSVFSKWSRKGKIKGSKDFTLLYTYDLKTKEPIYGRPYAGNMLDCTIFEDYLENIAKNDELIVGDKGYWNSKIIKKIEEHKKWDIYFQLNVLQN</sequence>
<dbReference type="EMBL" id="CP101806">
    <property type="protein sequence ID" value="UUD34752.1"/>
    <property type="molecule type" value="Genomic_DNA"/>
</dbReference>
<proteinExistence type="predicted"/>
<evidence type="ECO:0000259" key="1">
    <source>
        <dbReference type="Pfam" id="PF01609"/>
    </source>
</evidence>
<evidence type="ECO:0000313" key="2">
    <source>
        <dbReference type="EMBL" id="UUD34752.1"/>
    </source>
</evidence>
<dbReference type="InterPro" id="IPR002559">
    <property type="entry name" value="Transposase_11"/>
</dbReference>
<dbReference type="Proteomes" id="UP001058569">
    <property type="component" value="Chromosome"/>
</dbReference>
<keyword evidence="3" id="KW-1185">Reference proteome</keyword>
<evidence type="ECO:0000313" key="3">
    <source>
        <dbReference type="Proteomes" id="UP001058569"/>
    </source>
</evidence>
<protein>
    <submittedName>
        <fullName evidence="2">Transposase</fullName>
    </submittedName>
</protein>
<accession>A0ABY5IXA9</accession>
<organism evidence="2 3">
    <name type="scientific">Mycoplasmopsis caviae</name>
    <dbReference type="NCBI Taxonomy" id="55603"/>
    <lineage>
        <taxon>Bacteria</taxon>
        <taxon>Bacillati</taxon>
        <taxon>Mycoplasmatota</taxon>
        <taxon>Mycoplasmoidales</taxon>
        <taxon>Metamycoplasmataceae</taxon>
        <taxon>Mycoplasmopsis</taxon>
    </lineage>
</organism>
<dbReference type="RefSeq" id="WP_256553081.1">
    <property type="nucleotide sequence ID" value="NZ_CP101806.1"/>
</dbReference>
<dbReference type="Pfam" id="PF01609">
    <property type="entry name" value="DDE_Tnp_1"/>
    <property type="match status" value="1"/>
</dbReference>
<reference evidence="2" key="1">
    <citation type="submission" date="2022-07" db="EMBL/GenBank/DDBJ databases">
        <title>Complete genome of Mycoplasma caviae type strain G122.</title>
        <authorList>
            <person name="Spergser J."/>
        </authorList>
    </citation>
    <scope>NUCLEOTIDE SEQUENCE</scope>
    <source>
        <strain evidence="2">G122</strain>
    </source>
</reference>
<gene>
    <name evidence="2" type="ORF">NPA07_02920</name>
</gene>
<name>A0ABY5IXA9_9BACT</name>